<protein>
    <recommendedName>
        <fullName evidence="4">SGNH/GDSL hydrolase family protein</fullName>
    </recommendedName>
</protein>
<proteinExistence type="predicted"/>
<feature type="transmembrane region" description="Helical" evidence="1">
    <location>
        <begin position="25"/>
        <end position="51"/>
    </location>
</feature>
<keyword evidence="1" id="KW-1133">Transmembrane helix</keyword>
<dbReference type="Proteomes" id="UP000664277">
    <property type="component" value="Unassembled WGS sequence"/>
</dbReference>
<dbReference type="AlphaFoldDB" id="A0A8J7PBG7"/>
<dbReference type="Gene3D" id="3.40.50.1110">
    <property type="entry name" value="SGNH hydrolase"/>
    <property type="match status" value="1"/>
</dbReference>
<reference evidence="2" key="1">
    <citation type="submission" date="2021-02" db="EMBL/GenBank/DDBJ databases">
        <title>Genome-Resolved Metagenomics of a Microbial Community Performing Photosynthetic Biological Nutrient Removal.</title>
        <authorList>
            <person name="Mcdaniel E.A."/>
        </authorList>
    </citation>
    <scope>NUCLEOTIDE SEQUENCE</scope>
    <source>
        <strain evidence="2">UWPOB_OBS1</strain>
    </source>
</reference>
<evidence type="ECO:0000313" key="3">
    <source>
        <dbReference type="Proteomes" id="UP000664277"/>
    </source>
</evidence>
<name>A0A8J7PBG7_9BACT</name>
<keyword evidence="1" id="KW-0472">Membrane</keyword>
<dbReference type="InterPro" id="IPR036514">
    <property type="entry name" value="SGNH_hydro_sf"/>
</dbReference>
<dbReference type="EMBL" id="JAFLCK010000020">
    <property type="protein sequence ID" value="MBN8661447.1"/>
    <property type="molecule type" value="Genomic_DNA"/>
</dbReference>
<evidence type="ECO:0008006" key="4">
    <source>
        <dbReference type="Google" id="ProtNLM"/>
    </source>
</evidence>
<sequence length="400" mass="45986">MTILDIERKREIGLAPNVVRKRPSALLFSLGQGLVYLVGLIFVLEAFFYIVGVGDSEHIRPDRYLGYNLIAGKRVTQRKEGFGQFKINSFAMQNDEVKKEKPKGVYRIAIFGDSYVESLQVARRANFLSRLQEKLNERLGRDGRNFKVEVLNFGVSNYSTAQSYLRYKVLGSQFKPDLVIHNCRVEEVSKLLPMTTDNLLFVRPVLFADYSRHVTYDDTCVREYFQSAAGRRMLSCDWLRANSRIWGVVSMMREQFGRFLENPDLLLSFAPKAQPAGSGLPTDETRANFTKCYWYMMDAQLFNFARQCRSDGSDFMILRTPMIRPCQHTLTDNQIESDLLARSAKDIKVEVLNLDERYRRWTGSTTDDGTNFSSGGHFTAVMHEWVAEQLAAQVYERLAK</sequence>
<organism evidence="2 3">
    <name type="scientific">Candidatus Obscuribacter phosphatis</name>
    <dbReference type="NCBI Taxonomy" id="1906157"/>
    <lineage>
        <taxon>Bacteria</taxon>
        <taxon>Bacillati</taxon>
        <taxon>Candidatus Melainabacteria</taxon>
        <taxon>Candidatus Obscuribacterales</taxon>
        <taxon>Candidatus Obscuribacteraceae</taxon>
        <taxon>Candidatus Obscuribacter</taxon>
    </lineage>
</organism>
<keyword evidence="1" id="KW-0812">Transmembrane</keyword>
<evidence type="ECO:0000256" key="1">
    <source>
        <dbReference type="SAM" id="Phobius"/>
    </source>
</evidence>
<gene>
    <name evidence="2" type="ORF">J0M35_13865</name>
</gene>
<accession>A0A8J7PBG7</accession>
<evidence type="ECO:0000313" key="2">
    <source>
        <dbReference type="EMBL" id="MBN8661447.1"/>
    </source>
</evidence>
<comment type="caution">
    <text evidence="2">The sequence shown here is derived from an EMBL/GenBank/DDBJ whole genome shotgun (WGS) entry which is preliminary data.</text>
</comment>
<dbReference type="SUPFAM" id="SSF52266">
    <property type="entry name" value="SGNH hydrolase"/>
    <property type="match status" value="1"/>
</dbReference>